<evidence type="ECO:0000256" key="4">
    <source>
        <dbReference type="ARBA" id="ARBA00022917"/>
    </source>
</evidence>
<proteinExistence type="inferred from homology"/>
<dbReference type="EMBL" id="JANAWD010000023">
    <property type="protein sequence ID" value="KAJ3490731.1"/>
    <property type="molecule type" value="Genomic_DNA"/>
</dbReference>
<dbReference type="InterPro" id="IPR045237">
    <property type="entry name" value="COPS7/eIF3m"/>
</dbReference>
<comment type="caution">
    <text evidence="8">The sequence shown here is derived from an EMBL/GenBank/DDBJ whole genome shotgun (WGS) entry which is preliminary data.</text>
</comment>
<comment type="subcellular location">
    <subcellularLocation>
        <location evidence="5">Cytoplasm</location>
    </subcellularLocation>
</comment>
<reference evidence="8" key="1">
    <citation type="submission" date="2022-07" db="EMBL/GenBank/DDBJ databases">
        <title>Genome Sequence of Physisporinus lineatus.</title>
        <authorList>
            <person name="Buettner E."/>
        </authorList>
    </citation>
    <scope>NUCLEOTIDE SEQUENCE</scope>
    <source>
        <strain evidence="8">VT162</strain>
    </source>
</reference>
<keyword evidence="4 5" id="KW-0648">Protein biosynthesis</keyword>
<comment type="function">
    <text evidence="5">Component of the eukaryotic translation initiation factor 3 (eIF-3) complex, which is involved in protein synthesis of a specialized repertoire of mRNAs and, together with other initiation factors, stimulates binding of mRNA and methionyl-tRNAi to the 40S ribosome. The eIF-3 complex specifically targets and initiates translation of a subset of mRNAs involved in cell proliferation.</text>
</comment>
<dbReference type="InterPro" id="IPR027528">
    <property type="entry name" value="eIF3m"/>
</dbReference>
<dbReference type="GO" id="GO:0001732">
    <property type="term" value="P:formation of cytoplasmic translation initiation complex"/>
    <property type="evidence" value="ECO:0007669"/>
    <property type="project" value="UniProtKB-UniRule"/>
</dbReference>
<evidence type="ECO:0000313" key="9">
    <source>
        <dbReference type="Proteomes" id="UP001212997"/>
    </source>
</evidence>
<dbReference type="Pfam" id="PF01399">
    <property type="entry name" value="PCI"/>
    <property type="match status" value="1"/>
</dbReference>
<dbReference type="InterPro" id="IPR040750">
    <property type="entry name" value="eIF3m_C_helix"/>
</dbReference>
<dbReference type="GO" id="GO:0003743">
    <property type="term" value="F:translation initiation factor activity"/>
    <property type="evidence" value="ECO:0007669"/>
    <property type="project" value="UniProtKB-UniRule"/>
</dbReference>
<dbReference type="InterPro" id="IPR000717">
    <property type="entry name" value="PCI_dom"/>
</dbReference>
<dbReference type="GO" id="GO:0033290">
    <property type="term" value="C:eukaryotic 48S preinitiation complex"/>
    <property type="evidence" value="ECO:0007669"/>
    <property type="project" value="UniProtKB-UniRule"/>
</dbReference>
<sequence>MPGLDAVSIFAEGTFEEQNWSAHLARGRAEEEQAAYIQPFQDALSKSDGQDGGSKRQILGKVLGEVKGLGEGPEREVEGFFNLLFSHFLALFPENAPDTRQQLSSVLQVISSADAQPSIKLRVYETLTTLFNTIPRQSGLRLLVHQSIVSLSGSNGELEHLQLTRSEVDKWVSEWNITSEERSQYLKSLVDAYANAGLSTTSYEFQLSYVRSIPPSSPSAQTAALEIIASALRQPTIFDFDPLIRLDAVVSLKSHELLSLLQIFLNEGLAQYKVWSAKNTALLSNYKLDGTQLERKIRLLTLATLGFQSLGRDIPYAVVASAIQVPETDVERWVIDAIRAKLISAKLSQTTKTVLVNRATVRVFGREQWETLEKRLLAWKSGLASILETVAAAKRRNNSIGVTESGGASGLETPAQQAQEAAA</sequence>
<keyword evidence="2 5" id="KW-0963">Cytoplasm</keyword>
<gene>
    <name evidence="8" type="ORF">NLI96_g1238</name>
</gene>
<keyword evidence="3 5" id="KW-0396">Initiation factor</keyword>
<organism evidence="8 9">
    <name type="scientific">Meripilus lineatus</name>
    <dbReference type="NCBI Taxonomy" id="2056292"/>
    <lineage>
        <taxon>Eukaryota</taxon>
        <taxon>Fungi</taxon>
        <taxon>Dikarya</taxon>
        <taxon>Basidiomycota</taxon>
        <taxon>Agaricomycotina</taxon>
        <taxon>Agaricomycetes</taxon>
        <taxon>Polyporales</taxon>
        <taxon>Meripilaceae</taxon>
        <taxon>Meripilus</taxon>
    </lineage>
</organism>
<dbReference type="HAMAP" id="MF_03012">
    <property type="entry name" value="eIF3m"/>
    <property type="match status" value="1"/>
</dbReference>
<evidence type="ECO:0000256" key="5">
    <source>
        <dbReference type="HAMAP-Rule" id="MF_03012"/>
    </source>
</evidence>
<dbReference type="PANTHER" id="PTHR15350">
    <property type="entry name" value="COP9 SIGNALOSOME COMPLEX SUBUNIT 7/DENDRITIC CELL PROTEIN GA17"/>
    <property type="match status" value="1"/>
</dbReference>
<comment type="subunit">
    <text evidence="5">Component of the eukaryotic translation initiation factor 3 (eIF-3) complex.</text>
</comment>
<evidence type="ECO:0000256" key="6">
    <source>
        <dbReference type="SAM" id="MobiDB-lite"/>
    </source>
</evidence>
<feature type="domain" description="PCI" evidence="7">
    <location>
        <begin position="198"/>
        <end position="361"/>
    </location>
</feature>
<dbReference type="Proteomes" id="UP001212997">
    <property type="component" value="Unassembled WGS sequence"/>
</dbReference>
<evidence type="ECO:0000259" key="7">
    <source>
        <dbReference type="PROSITE" id="PS50250"/>
    </source>
</evidence>
<comment type="similarity">
    <text evidence="5">Belongs to the eIF-3 subunit M family.</text>
</comment>
<dbReference type="PANTHER" id="PTHR15350:SF2">
    <property type="entry name" value="EUKARYOTIC TRANSLATION INITIATION FACTOR 3 SUBUNIT M"/>
    <property type="match status" value="1"/>
</dbReference>
<comment type="similarity">
    <text evidence="1">Belongs to the CSN7/EIF3M family. CSN7 subfamily.</text>
</comment>
<evidence type="ECO:0000256" key="1">
    <source>
        <dbReference type="ARBA" id="ARBA00008482"/>
    </source>
</evidence>
<dbReference type="GO" id="GO:0016282">
    <property type="term" value="C:eukaryotic 43S preinitiation complex"/>
    <property type="evidence" value="ECO:0007669"/>
    <property type="project" value="UniProtKB-UniRule"/>
</dbReference>
<protein>
    <recommendedName>
        <fullName evidence="5">Eukaryotic translation initiation factor 3 subunit M</fullName>
        <shortName evidence="5">eIF3m</shortName>
    </recommendedName>
</protein>
<feature type="region of interest" description="Disordered" evidence="6">
    <location>
        <begin position="402"/>
        <end position="423"/>
    </location>
</feature>
<dbReference type="AlphaFoldDB" id="A0AAD5YN56"/>
<dbReference type="SMART" id="SM00088">
    <property type="entry name" value="PINT"/>
    <property type="match status" value="1"/>
</dbReference>
<dbReference type="PROSITE" id="PS50250">
    <property type="entry name" value="PCI"/>
    <property type="match status" value="1"/>
</dbReference>
<accession>A0AAD5YN56</accession>
<keyword evidence="9" id="KW-1185">Reference proteome</keyword>
<dbReference type="GO" id="GO:0071541">
    <property type="term" value="C:eukaryotic translation initiation factor 3 complex, eIF3m"/>
    <property type="evidence" value="ECO:0007669"/>
    <property type="project" value="UniProtKB-UniRule"/>
</dbReference>
<dbReference type="Pfam" id="PF18005">
    <property type="entry name" value="eIF3m_C_helix"/>
    <property type="match status" value="1"/>
</dbReference>
<evidence type="ECO:0000256" key="2">
    <source>
        <dbReference type="ARBA" id="ARBA00022490"/>
    </source>
</evidence>
<evidence type="ECO:0000313" key="8">
    <source>
        <dbReference type="EMBL" id="KAJ3490731.1"/>
    </source>
</evidence>
<evidence type="ECO:0000256" key="3">
    <source>
        <dbReference type="ARBA" id="ARBA00022540"/>
    </source>
</evidence>
<name>A0AAD5YN56_9APHY</name>